<proteinExistence type="predicted"/>
<dbReference type="SUPFAM" id="SSF52833">
    <property type="entry name" value="Thioredoxin-like"/>
    <property type="match status" value="1"/>
</dbReference>
<sequence length="284" mass="31377">LPQYSTLTLNCPVPSSVDNLRLGSGSGDRSFISCSGECWAMNKFIAIHRVVRPYQSLFNVVRRHSSMVTQLYYSPSSCGAASFICAQKAGLIGSKVEASEVDIQSKKVLSGPATGKDYFAINPKGNVPAIVLDDHTLINENISSLAWIADQNPSAELSPPKSSTRYYEFLSKLSYLASEVHSSCAPIFKPTTPEDVKEFMRTKIKSKLDFLSKHELSGGNQYLLGDKVTAADIYFYIILTWMKHLKVDIGEYPVIKKYFENVASLEFVKAGHAKMASMSPSHKK</sequence>
<dbReference type="SUPFAM" id="SSF47616">
    <property type="entry name" value="GST C-terminal domain-like"/>
    <property type="match status" value="1"/>
</dbReference>
<organism evidence="2">
    <name type="scientific">Spongospora subterranea</name>
    <dbReference type="NCBI Taxonomy" id="70186"/>
    <lineage>
        <taxon>Eukaryota</taxon>
        <taxon>Sar</taxon>
        <taxon>Rhizaria</taxon>
        <taxon>Endomyxa</taxon>
        <taxon>Phytomyxea</taxon>
        <taxon>Plasmodiophorida</taxon>
        <taxon>Plasmodiophoridae</taxon>
        <taxon>Spongospora</taxon>
    </lineage>
</organism>
<evidence type="ECO:0000259" key="1">
    <source>
        <dbReference type="PROSITE" id="PS50405"/>
    </source>
</evidence>
<evidence type="ECO:0000313" key="2">
    <source>
        <dbReference type="EMBL" id="CRZ10177.1"/>
    </source>
</evidence>
<dbReference type="Pfam" id="PF00043">
    <property type="entry name" value="GST_C"/>
    <property type="match status" value="1"/>
</dbReference>
<feature type="non-terminal residue" evidence="2">
    <location>
        <position position="1"/>
    </location>
</feature>
<accession>A0A0H5R8Y7</accession>
<dbReference type="Gene3D" id="1.20.1050.10">
    <property type="match status" value="1"/>
</dbReference>
<feature type="domain" description="GST C-terminal" evidence="1">
    <location>
        <begin position="162"/>
        <end position="281"/>
    </location>
</feature>
<name>A0A0H5R8Y7_9EUKA</name>
<dbReference type="InterPro" id="IPR010987">
    <property type="entry name" value="Glutathione-S-Trfase_C-like"/>
</dbReference>
<dbReference type="InterPro" id="IPR036282">
    <property type="entry name" value="Glutathione-S-Trfase_C_sf"/>
</dbReference>
<reference evidence="2" key="1">
    <citation type="submission" date="2015-04" db="EMBL/GenBank/DDBJ databases">
        <title>The genome sequence of the plant pathogenic Rhizarian Plasmodiophora brassicae reveals insights in its biotrophic life cycle and the origin of chitin synthesis.</title>
        <authorList>
            <person name="Schwelm A."/>
            <person name="Fogelqvist J."/>
            <person name="Knaust A."/>
            <person name="Julke S."/>
            <person name="Lilja T."/>
            <person name="Dhandapani V."/>
            <person name="Bonilla-Rosso G."/>
            <person name="Karlsson M."/>
            <person name="Shevchenko A."/>
            <person name="Choi S.R."/>
            <person name="Kim H.G."/>
            <person name="Park J.Y."/>
            <person name="Lim Y.P."/>
            <person name="Ludwig-Muller J."/>
            <person name="Dixelius C."/>
        </authorList>
    </citation>
    <scope>NUCLEOTIDE SEQUENCE</scope>
    <source>
        <tissue evidence="2">Potato root galls</tissue>
    </source>
</reference>
<dbReference type="Gene3D" id="3.40.30.10">
    <property type="entry name" value="Glutaredoxin"/>
    <property type="match status" value="1"/>
</dbReference>
<protein>
    <recommendedName>
        <fullName evidence="1">GST C-terminal domain-containing protein</fullName>
    </recommendedName>
</protein>
<dbReference type="AlphaFoldDB" id="A0A0H5R8Y7"/>
<dbReference type="EMBL" id="HACM01009735">
    <property type="protein sequence ID" value="CRZ10177.1"/>
    <property type="molecule type" value="Transcribed_RNA"/>
</dbReference>
<dbReference type="PANTHER" id="PTHR44051">
    <property type="entry name" value="GLUTATHIONE S-TRANSFERASE-RELATED"/>
    <property type="match status" value="1"/>
</dbReference>
<dbReference type="PANTHER" id="PTHR44051:SF8">
    <property type="entry name" value="GLUTATHIONE S-TRANSFERASE GSTA"/>
    <property type="match status" value="1"/>
</dbReference>
<dbReference type="InterPro" id="IPR036249">
    <property type="entry name" value="Thioredoxin-like_sf"/>
</dbReference>
<dbReference type="CDD" id="cd03057">
    <property type="entry name" value="GST_N_Beta"/>
    <property type="match status" value="1"/>
</dbReference>
<dbReference type="InterPro" id="IPR004046">
    <property type="entry name" value="GST_C"/>
</dbReference>
<dbReference type="CDD" id="cd03188">
    <property type="entry name" value="GST_C_Beta"/>
    <property type="match status" value="1"/>
</dbReference>
<dbReference type="PROSITE" id="PS50405">
    <property type="entry name" value="GST_CTER"/>
    <property type="match status" value="1"/>
</dbReference>